<evidence type="ECO:0008006" key="5">
    <source>
        <dbReference type="Google" id="ProtNLM"/>
    </source>
</evidence>
<gene>
    <name evidence="3" type="ORF">FOE67_09160</name>
</gene>
<sequence>MAVEPVVGDGANLLYGYRPWSASDDSSAFFTSAKAPATRQNPDLTADVDRWEGPIVTVHPDAASLVSAVYGYRVELGAGERGEVPAGPLVLHDSDAAASAETLGGYLGVSLTPGLGYLLVRHRRTKGHRKHPMATAAVSTETGEYLTPDARAAASALPAVPPGETPTLEQAQKYLDFFAVYGTHFVSEITYGDIIYQAFSYERAFFDARVKKLFDQLAEGASQVTGLEALDFRAVTAEPYGRSGGVKEYGGILSYSRDPDLAATVTAGRWRDKVYAEDHDSIFAANLKGGGELINACTKVVPTALTFTGLPELLPERSLTPTADRLLRGGLLHKYAPGVSLSVSRRRPDWATYYPKSSGSWLSTLATPTVDVYQERTDLGAVRIGRPSDVENFRVTTHVLQVSRTGPTPVPGASVRLLTHVLDTSEQTGLPELRLTKQALDSLTMHCGHMFGALRLSAEDPSAAHYTLLDGLRFADSATVEPSTKRPWVKADASVTGTPPNDLVTAAVNSLQFSLATAETMLAAQGTDNEGVRALGRRFLEWLAGIIPEETSDAELPALRARALFLARMDGVLEDAAVEVPYMTYEAYRPLVGTLLEKAKLVRGDLRELQKQIEQRKQTELLARNQEEINQSIKETGRLLSGYLKALHEHQGDVAAQHQLIVKQRQKEYAKAVTDVDALQRAVTQQMQKVNSEIEVFKNKVQGWQDEQWMKFGLDVARALFELGGSIVAPSNAPDAVLKLAFTGSKLKRLGEVIKALAKIAGNLYETTANIEHMKDALGRVDGKLELPAPHEWAELEINFRETLLPAGSSEDLKLLSQPLVAAFGALTRRGKAWVEAGARMTQLRQEADASVVVADLNAKQEKRLKQLDLNLNSGSPHPPEVEHIDLIGLTGEAEFQLKQTLSALARVLVQQDGAVQYEYLGVPTRPASFDITGLIQVIADQQAAIVNGIHFLQPRPQKVPEPITYRLEGVPVKALLDGEYSFTIPSDAREFENYAMVRVNKVIARVNGVQSAEGTYVLKLVYGGSPFYDRDKTKRVLTFRTVERHFGPYEYDRKTGKLKFGGEDGPFDKKITHVTPFSTWKIGVPAQLKANQGVEFIGPHTTVELDFHITAQYPDEALILGTRHMPMSSENSLVQDMFKSGSALRGWDAVLNMDRVKVNDILQSLYEKDNPGGKMTVAYAGWSGEIREIMEKFYATSLDVEITLGKPQLAFLNGQEKQVVIAQEVEFGNTRQGALEVSEETNLKDLKYEEHKEKITWGKWKTLKIESGAEAPRVECTLPIEVVAGTVKPRDPQSKTFAVALELSKGDFSAKYIHGENIDVLDASLKSAFAEKGIVYRINTIDCSQTSPLHELKPSQFSVRTRKTNGGRDLLQLFITTDGQPCNDTTLVVSEPVPSGYDVSLMINTRIMFQAILAGGFKGDGLTASPVDPDDSSKTWKAKVSGSVNATIKWPDLDGYSMGHWYTHTFRFDKNNYDRVTFPLDGMLFSPSETGALKIGLNLKKKIDFEWWVCVDSRCYPPNPGSTDFDLTIEGGYDVTVSGEGGNQEISVVNPKATPTVTTHGVSGNGPCTNQGGPKRHLESEMERIFPETVESAIKGISFEHASVFALQNLLFPAGNRMHLSDVYVPGDLLILGTLTTQN</sequence>
<dbReference type="PROSITE" id="PS00279">
    <property type="entry name" value="MACPF_1"/>
    <property type="match status" value="1"/>
</dbReference>
<evidence type="ECO:0000256" key="2">
    <source>
        <dbReference type="SAM" id="MobiDB-lite"/>
    </source>
</evidence>
<evidence type="ECO:0000313" key="4">
    <source>
        <dbReference type="Proteomes" id="UP000530234"/>
    </source>
</evidence>
<protein>
    <recommendedName>
        <fullName evidence="5">MACPF domain-containing protein</fullName>
    </recommendedName>
</protein>
<organism evidence="3 4">
    <name type="scientific">Streptomyces calidiresistens</name>
    <dbReference type="NCBI Taxonomy" id="1485586"/>
    <lineage>
        <taxon>Bacteria</taxon>
        <taxon>Bacillati</taxon>
        <taxon>Actinomycetota</taxon>
        <taxon>Actinomycetes</taxon>
        <taxon>Kitasatosporales</taxon>
        <taxon>Streptomycetaceae</taxon>
        <taxon>Streptomyces</taxon>
    </lineage>
</organism>
<dbReference type="Proteomes" id="UP000530234">
    <property type="component" value="Unassembled WGS sequence"/>
</dbReference>
<keyword evidence="4" id="KW-1185">Reference proteome</keyword>
<feature type="coiled-coil region" evidence="1">
    <location>
        <begin position="599"/>
        <end position="626"/>
    </location>
</feature>
<dbReference type="RefSeq" id="WP_182662409.1">
    <property type="nucleotide sequence ID" value="NZ_VKHS01000154.1"/>
</dbReference>
<dbReference type="InterPro" id="IPR020863">
    <property type="entry name" value="MACPF_CS"/>
</dbReference>
<keyword evidence="1" id="KW-0175">Coiled coil</keyword>
<evidence type="ECO:0000313" key="3">
    <source>
        <dbReference type="EMBL" id="MBB0229679.1"/>
    </source>
</evidence>
<reference evidence="4" key="1">
    <citation type="submission" date="2019-10" db="EMBL/GenBank/DDBJ databases">
        <title>Streptomyces sp. nov., a novel actinobacterium isolated from alkaline environment.</title>
        <authorList>
            <person name="Golinska P."/>
        </authorList>
    </citation>
    <scope>NUCLEOTIDE SEQUENCE [LARGE SCALE GENOMIC DNA]</scope>
    <source>
        <strain evidence="4">DSM 42108</strain>
    </source>
</reference>
<accession>A0A7W3T2E0</accession>
<feature type="compositionally biased region" description="Polar residues" evidence="2">
    <location>
        <begin position="1556"/>
        <end position="1573"/>
    </location>
</feature>
<comment type="caution">
    <text evidence="3">The sequence shown here is derived from an EMBL/GenBank/DDBJ whole genome shotgun (WGS) entry which is preliminary data.</text>
</comment>
<feature type="region of interest" description="Disordered" evidence="2">
    <location>
        <begin position="1556"/>
        <end position="1576"/>
    </location>
</feature>
<proteinExistence type="predicted"/>
<dbReference type="EMBL" id="VKHS01000154">
    <property type="protein sequence ID" value="MBB0229679.1"/>
    <property type="molecule type" value="Genomic_DNA"/>
</dbReference>
<evidence type="ECO:0000256" key="1">
    <source>
        <dbReference type="SAM" id="Coils"/>
    </source>
</evidence>
<name>A0A7W3T2E0_9ACTN</name>